<evidence type="ECO:0000313" key="2">
    <source>
        <dbReference type="Proteomes" id="UP000032721"/>
    </source>
</evidence>
<dbReference type="STRING" id="351671.XDD1_3448"/>
<dbReference type="Proteomes" id="UP000032721">
    <property type="component" value="Chromosome"/>
</dbReference>
<dbReference type="KEGG" id="xdo:XDD1_3448"/>
<sequence>MFDSLDKFVLLERIELIAKVGGSEGCNDRDRQVALYWVGEMVEQIKGELVIEKPLNSGSRLTLSGTALQQI</sequence>
<proteinExistence type="predicted"/>
<gene>
    <name evidence="1" type="ORF">XDD1_3448</name>
</gene>
<dbReference type="AlphaFoldDB" id="A0A068QW06"/>
<accession>A0A068QW06</accession>
<evidence type="ECO:0000313" key="1">
    <source>
        <dbReference type="EMBL" id="CDG19138.1"/>
    </source>
</evidence>
<dbReference type="EMBL" id="FO704550">
    <property type="protein sequence ID" value="CDG19138.1"/>
    <property type="molecule type" value="Genomic_DNA"/>
</dbReference>
<organism evidence="1 2">
    <name type="scientific">Xenorhabdus doucetiae</name>
    <dbReference type="NCBI Taxonomy" id="351671"/>
    <lineage>
        <taxon>Bacteria</taxon>
        <taxon>Pseudomonadati</taxon>
        <taxon>Pseudomonadota</taxon>
        <taxon>Gammaproteobacteria</taxon>
        <taxon>Enterobacterales</taxon>
        <taxon>Morganellaceae</taxon>
        <taxon>Xenorhabdus</taxon>
    </lineage>
</organism>
<protein>
    <submittedName>
        <fullName evidence="1">Uncharacterized protein</fullName>
    </submittedName>
</protein>
<dbReference type="HOGENOM" id="CLU_177889_1_0_6"/>
<reference evidence="1 2" key="1">
    <citation type="submission" date="2013-07" db="EMBL/GenBank/DDBJ databases">
        <authorList>
            <person name="Genoscope - CEA"/>
        </authorList>
    </citation>
    <scope>NUCLEOTIDE SEQUENCE [LARGE SCALE GENOMIC DNA]</scope>
    <source>
        <strain evidence="2">FRM16 / DSM 17909</strain>
    </source>
</reference>
<name>A0A068QW06_9GAMM</name>